<comment type="catalytic activity">
    <reaction evidence="9">
        <text>malonyl-[ACP] + acetyl-CoA + H(+) = 3-oxobutanoyl-[ACP] + CO2 + CoA</text>
        <dbReference type="Rhea" id="RHEA:12080"/>
        <dbReference type="Rhea" id="RHEA-COMP:9623"/>
        <dbReference type="Rhea" id="RHEA-COMP:9625"/>
        <dbReference type="ChEBI" id="CHEBI:15378"/>
        <dbReference type="ChEBI" id="CHEBI:16526"/>
        <dbReference type="ChEBI" id="CHEBI:57287"/>
        <dbReference type="ChEBI" id="CHEBI:57288"/>
        <dbReference type="ChEBI" id="CHEBI:78449"/>
        <dbReference type="ChEBI" id="CHEBI:78450"/>
        <dbReference type="EC" id="2.3.1.180"/>
    </reaction>
</comment>
<dbReference type="Pfam" id="PF08541">
    <property type="entry name" value="ACP_syn_III_C"/>
    <property type="match status" value="1"/>
</dbReference>
<protein>
    <recommendedName>
        <fullName evidence="9">Beta-ketoacyl-[acyl-carrier-protein] synthase III</fullName>
        <shortName evidence="9">Beta-ketoacyl-ACP synthase III</shortName>
        <shortName evidence="9">KAS III</shortName>
        <ecNumber evidence="9">2.3.1.180</ecNumber>
    </recommendedName>
    <alternativeName>
        <fullName evidence="9">3-oxoacyl-[acyl-carrier-protein] synthase 3</fullName>
    </alternativeName>
    <alternativeName>
        <fullName evidence="9">3-oxoacyl-[acyl-carrier-protein] synthase III</fullName>
    </alternativeName>
</protein>
<dbReference type="HAMAP" id="MF_01815">
    <property type="entry name" value="FabH"/>
    <property type="match status" value="1"/>
</dbReference>
<dbReference type="InterPro" id="IPR004655">
    <property type="entry name" value="FabH"/>
</dbReference>
<keyword evidence="5 9" id="KW-0276">Fatty acid metabolism</keyword>
<dbReference type="GO" id="GO:0033818">
    <property type="term" value="F:beta-ketoacyl-acyl-carrier-protein synthase III activity"/>
    <property type="evidence" value="ECO:0007669"/>
    <property type="project" value="UniProtKB-EC"/>
</dbReference>
<keyword evidence="7 9" id="KW-0275">Fatty acid biosynthesis</keyword>
<evidence type="ECO:0000256" key="2">
    <source>
        <dbReference type="ARBA" id="ARBA00022490"/>
    </source>
</evidence>
<evidence type="ECO:0000256" key="1">
    <source>
        <dbReference type="ARBA" id="ARBA00008642"/>
    </source>
</evidence>
<comment type="subunit">
    <text evidence="9">Homodimer.</text>
</comment>
<feature type="domain" description="Beta-ketoacyl-[acyl-carrier-protein] synthase III C-terminal" evidence="10">
    <location>
        <begin position="232"/>
        <end position="319"/>
    </location>
</feature>
<dbReference type="InterPro" id="IPR013747">
    <property type="entry name" value="ACP_syn_III_C"/>
</dbReference>
<keyword evidence="13" id="KW-1185">Reference proteome</keyword>
<feature type="domain" description="Beta-ketoacyl-[acyl-carrier-protein] synthase III N-terminal" evidence="11">
    <location>
        <begin position="114"/>
        <end position="193"/>
    </location>
</feature>
<comment type="domain">
    <text evidence="9">The last Arg residue of the ACP-binding site is essential for the weak association between ACP/AcpP and FabH.</text>
</comment>
<feature type="region of interest" description="ACP-binding" evidence="9">
    <location>
        <begin position="247"/>
        <end position="251"/>
    </location>
</feature>
<dbReference type="Gene3D" id="3.40.47.10">
    <property type="match status" value="1"/>
</dbReference>
<dbReference type="CDD" id="cd00830">
    <property type="entry name" value="KAS_III"/>
    <property type="match status" value="1"/>
</dbReference>
<accession>A0ABW7RI46</accession>
<comment type="subcellular location">
    <subcellularLocation>
        <location evidence="9">Cytoplasm</location>
    </subcellularLocation>
</comment>
<keyword evidence="2 9" id="KW-0963">Cytoplasm</keyword>
<evidence type="ECO:0000313" key="12">
    <source>
        <dbReference type="EMBL" id="MFH8587171.1"/>
    </source>
</evidence>
<feature type="active site" evidence="9">
    <location>
        <position position="119"/>
    </location>
</feature>
<dbReference type="SUPFAM" id="SSF53901">
    <property type="entry name" value="Thiolase-like"/>
    <property type="match status" value="1"/>
</dbReference>
<dbReference type="EMBL" id="JBIRGH010000014">
    <property type="protein sequence ID" value="MFH8587171.1"/>
    <property type="molecule type" value="Genomic_DNA"/>
</dbReference>
<proteinExistence type="inferred from homology"/>
<dbReference type="PANTHER" id="PTHR34069">
    <property type="entry name" value="3-OXOACYL-[ACYL-CARRIER-PROTEIN] SYNTHASE 3"/>
    <property type="match status" value="1"/>
</dbReference>
<gene>
    <name evidence="9" type="primary">fabH</name>
    <name evidence="12" type="ORF">ACH4GP_22690</name>
</gene>
<comment type="caution">
    <text evidence="12">The sequence shown here is derived from an EMBL/GenBank/DDBJ whole genome shotgun (WGS) entry which is preliminary data.</text>
</comment>
<dbReference type="Proteomes" id="UP001610990">
    <property type="component" value="Unassembled WGS sequence"/>
</dbReference>
<keyword evidence="6 9" id="KW-0443">Lipid metabolism</keyword>
<evidence type="ECO:0000313" key="13">
    <source>
        <dbReference type="Proteomes" id="UP001610990"/>
    </source>
</evidence>
<evidence type="ECO:0000259" key="10">
    <source>
        <dbReference type="Pfam" id="PF08541"/>
    </source>
</evidence>
<comment type="pathway">
    <text evidence="9">Lipid metabolism; fatty acid biosynthesis.</text>
</comment>
<evidence type="ECO:0000256" key="5">
    <source>
        <dbReference type="ARBA" id="ARBA00022832"/>
    </source>
</evidence>
<dbReference type="NCBIfam" id="NF006829">
    <property type="entry name" value="PRK09352.1"/>
    <property type="match status" value="1"/>
</dbReference>
<keyword evidence="8 9" id="KW-0012">Acyltransferase</keyword>
<evidence type="ECO:0000256" key="8">
    <source>
        <dbReference type="ARBA" id="ARBA00023315"/>
    </source>
</evidence>
<evidence type="ECO:0000256" key="9">
    <source>
        <dbReference type="HAMAP-Rule" id="MF_01815"/>
    </source>
</evidence>
<evidence type="ECO:0000256" key="6">
    <source>
        <dbReference type="ARBA" id="ARBA00023098"/>
    </source>
</evidence>
<feature type="active site" evidence="9">
    <location>
        <position position="276"/>
    </location>
</feature>
<organism evidence="12 13">
    <name type="scientific">Streptomyces celluloflavus</name>
    <dbReference type="NCBI Taxonomy" id="58344"/>
    <lineage>
        <taxon>Bacteria</taxon>
        <taxon>Bacillati</taxon>
        <taxon>Actinomycetota</taxon>
        <taxon>Actinomycetes</taxon>
        <taxon>Kitasatosporales</taxon>
        <taxon>Streptomycetaceae</taxon>
        <taxon>Streptomyces</taxon>
    </lineage>
</organism>
<evidence type="ECO:0000256" key="7">
    <source>
        <dbReference type="ARBA" id="ARBA00023160"/>
    </source>
</evidence>
<dbReference type="NCBIfam" id="TIGR00747">
    <property type="entry name" value="fabH"/>
    <property type="match status" value="1"/>
</dbReference>
<dbReference type="InterPro" id="IPR013751">
    <property type="entry name" value="ACP_syn_III_N"/>
</dbReference>
<evidence type="ECO:0000259" key="11">
    <source>
        <dbReference type="Pfam" id="PF08545"/>
    </source>
</evidence>
<reference evidence="12 13" key="1">
    <citation type="submission" date="2024-10" db="EMBL/GenBank/DDBJ databases">
        <title>The Natural Products Discovery Center: Release of the First 8490 Sequenced Strains for Exploring Actinobacteria Biosynthetic Diversity.</title>
        <authorList>
            <person name="Kalkreuter E."/>
            <person name="Kautsar S.A."/>
            <person name="Yang D."/>
            <person name="Bader C.D."/>
            <person name="Teijaro C.N."/>
            <person name="Fluegel L."/>
            <person name="Davis C.M."/>
            <person name="Simpson J.R."/>
            <person name="Lauterbach L."/>
            <person name="Steele A.D."/>
            <person name="Gui C."/>
            <person name="Meng S."/>
            <person name="Li G."/>
            <person name="Viehrig K."/>
            <person name="Ye F."/>
            <person name="Su P."/>
            <person name="Kiefer A.F."/>
            <person name="Nichols A."/>
            <person name="Cepeda A.J."/>
            <person name="Yan W."/>
            <person name="Fan B."/>
            <person name="Jiang Y."/>
            <person name="Adhikari A."/>
            <person name="Zheng C.-J."/>
            <person name="Schuster L."/>
            <person name="Cowan T.M."/>
            <person name="Smanski M.J."/>
            <person name="Chevrette M.G."/>
            <person name="De Carvalho L.P.S."/>
            <person name="Shen B."/>
        </authorList>
    </citation>
    <scope>NUCLEOTIDE SEQUENCE [LARGE SCALE GENOMIC DNA]</scope>
    <source>
        <strain evidence="12 13">NPDC018013</strain>
    </source>
</reference>
<sequence>MTAASEVAGRAAVVCGVGAALPPHIVTNADLTARLDTTDEWIRSRTGITQRHVAGVDLSTTDLAVHAAAQALADGEPVTVEAVVVATTTPDRCCPATAPAVATRLGLTGVPAHDLAAGCTGFLYALATAAGLIAADTAQAVLVVGADRLATLPDPEDRTTVPLFGDGAGAVVLRRGGADEAGALGPVVLGSDGTGADLIRAPRPGALYMDGAEVFRHAVDRMSTASRQAASAAGWNVTDIDRLIPHQANSRITSFVARQLGIPDDRRLGNVGDVGNTGAASLPLLLARSAADGRLEPGHRTLLTAFGAGLTWGATTLTWPGLSPTRRPEGAGHDR</sequence>
<dbReference type="Pfam" id="PF08545">
    <property type="entry name" value="ACP_syn_III"/>
    <property type="match status" value="1"/>
</dbReference>
<feature type="active site" evidence="9">
    <location>
        <position position="246"/>
    </location>
</feature>
<keyword evidence="9" id="KW-0511">Multifunctional enzyme</keyword>
<dbReference type="PANTHER" id="PTHR34069:SF2">
    <property type="entry name" value="BETA-KETOACYL-[ACYL-CARRIER-PROTEIN] SYNTHASE III"/>
    <property type="match status" value="1"/>
</dbReference>
<name>A0ABW7RI46_9ACTN</name>
<comment type="similarity">
    <text evidence="1 9">Belongs to the thiolase-like superfamily. FabH family.</text>
</comment>
<keyword evidence="4 9" id="KW-0808">Transferase</keyword>
<evidence type="ECO:0000256" key="4">
    <source>
        <dbReference type="ARBA" id="ARBA00022679"/>
    </source>
</evidence>
<comment type="function">
    <text evidence="9">Catalyzes the condensation reaction of fatty acid synthesis by the addition to an acyl acceptor of two carbons from malonyl-ACP. Catalyzes the first condensation reaction which initiates fatty acid synthesis and may therefore play a role in governing the total rate of fatty acid production. Possesses both acetoacetyl-ACP synthase and acetyl transacylase activities. Its substrate specificity determines the biosynthesis of branched-chain and/or straight-chain of fatty acids.</text>
</comment>
<dbReference type="EC" id="2.3.1.180" evidence="9"/>
<keyword evidence="3 9" id="KW-0444">Lipid biosynthesis</keyword>
<evidence type="ECO:0000256" key="3">
    <source>
        <dbReference type="ARBA" id="ARBA00022516"/>
    </source>
</evidence>
<dbReference type="RefSeq" id="WP_367431369.1">
    <property type="nucleotide sequence ID" value="NZ_CP108413.1"/>
</dbReference>
<dbReference type="InterPro" id="IPR016039">
    <property type="entry name" value="Thiolase-like"/>
</dbReference>